<gene>
    <name evidence="4" type="primary">20342598</name>
    <name evidence="3" type="ORF">GGTG_02140</name>
</gene>
<evidence type="ECO:0000313" key="3">
    <source>
        <dbReference type="EMBL" id="EJT82166.1"/>
    </source>
</evidence>
<feature type="region of interest" description="Disordered" evidence="1">
    <location>
        <begin position="220"/>
        <end position="283"/>
    </location>
</feature>
<feature type="compositionally biased region" description="Polar residues" evidence="1">
    <location>
        <begin position="247"/>
        <end position="265"/>
    </location>
</feature>
<organism evidence="3">
    <name type="scientific">Gaeumannomyces tritici (strain R3-111a-1)</name>
    <name type="common">Wheat and barley take-all root rot fungus</name>
    <name type="synonym">Gaeumannomyces graminis var. tritici</name>
    <dbReference type="NCBI Taxonomy" id="644352"/>
    <lineage>
        <taxon>Eukaryota</taxon>
        <taxon>Fungi</taxon>
        <taxon>Dikarya</taxon>
        <taxon>Ascomycota</taxon>
        <taxon>Pezizomycotina</taxon>
        <taxon>Sordariomycetes</taxon>
        <taxon>Sordariomycetidae</taxon>
        <taxon>Magnaporthales</taxon>
        <taxon>Magnaporthaceae</taxon>
        <taxon>Gaeumannomyces</taxon>
    </lineage>
</organism>
<dbReference type="EnsemblFungi" id="EJT82166">
    <property type="protein sequence ID" value="EJT82166"/>
    <property type="gene ID" value="GGTG_02140"/>
</dbReference>
<name>J3NLJ1_GAET3</name>
<dbReference type="GeneID" id="20342598"/>
<dbReference type="AlphaFoldDB" id="J3NLJ1"/>
<dbReference type="OrthoDB" id="10254903at2759"/>
<reference evidence="4" key="4">
    <citation type="journal article" date="2015" name="G3 (Bethesda)">
        <title>Genome sequences of three phytopathogenic species of the Magnaporthaceae family of fungi.</title>
        <authorList>
            <person name="Okagaki L.H."/>
            <person name="Nunes C.C."/>
            <person name="Sailsbery J."/>
            <person name="Clay B."/>
            <person name="Brown D."/>
            <person name="John T."/>
            <person name="Oh Y."/>
            <person name="Young N."/>
            <person name="Fitzgerald M."/>
            <person name="Haas B.J."/>
            <person name="Zeng Q."/>
            <person name="Young S."/>
            <person name="Adiconis X."/>
            <person name="Fan L."/>
            <person name="Levin J.Z."/>
            <person name="Mitchell T.K."/>
            <person name="Okubara P.A."/>
            <person name="Farman M.L."/>
            <person name="Kohn L.M."/>
            <person name="Birren B."/>
            <person name="Ma L.-J."/>
            <person name="Dean R.A."/>
        </authorList>
    </citation>
    <scope>NUCLEOTIDE SEQUENCE</scope>
    <source>
        <strain evidence="4">R3-111a-1</strain>
    </source>
</reference>
<dbReference type="Pfam" id="PF10419">
    <property type="entry name" value="TFIIIC_sub6"/>
    <property type="match status" value="1"/>
</dbReference>
<reference evidence="5" key="1">
    <citation type="submission" date="2010-07" db="EMBL/GenBank/DDBJ databases">
        <title>The genome sequence of Gaeumannomyces graminis var. tritici strain R3-111a-1.</title>
        <authorList>
            <consortium name="The Broad Institute Genome Sequencing Platform"/>
            <person name="Ma L.-J."/>
            <person name="Dead R."/>
            <person name="Young S."/>
            <person name="Zeng Q."/>
            <person name="Koehrsen M."/>
            <person name="Alvarado L."/>
            <person name="Berlin A."/>
            <person name="Chapman S.B."/>
            <person name="Chen Z."/>
            <person name="Freedman E."/>
            <person name="Gellesch M."/>
            <person name="Goldberg J."/>
            <person name="Griggs A."/>
            <person name="Gujja S."/>
            <person name="Heilman E.R."/>
            <person name="Heiman D."/>
            <person name="Hepburn T."/>
            <person name="Howarth C."/>
            <person name="Jen D."/>
            <person name="Larson L."/>
            <person name="Mehta T."/>
            <person name="Neiman D."/>
            <person name="Pearson M."/>
            <person name="Roberts A."/>
            <person name="Saif S."/>
            <person name="Shea T."/>
            <person name="Shenoy N."/>
            <person name="Sisk P."/>
            <person name="Stolte C."/>
            <person name="Sykes S."/>
            <person name="Walk T."/>
            <person name="White J."/>
            <person name="Yandava C."/>
            <person name="Haas B."/>
            <person name="Nusbaum C."/>
            <person name="Birren B."/>
        </authorList>
    </citation>
    <scope>NUCLEOTIDE SEQUENCE [LARGE SCALE GENOMIC DNA]</scope>
    <source>
        <strain evidence="5">R3-111a-1</strain>
    </source>
</reference>
<evidence type="ECO:0000259" key="2">
    <source>
        <dbReference type="Pfam" id="PF10419"/>
    </source>
</evidence>
<dbReference type="Proteomes" id="UP000006039">
    <property type="component" value="Unassembled WGS sequence"/>
</dbReference>
<protein>
    <recommendedName>
        <fullName evidence="2">Transcription factor TFIIIC triple barrel domain-containing protein</fullName>
    </recommendedName>
</protein>
<sequence>MASLPVANPPTAAHVEPRPHLPSRPHPAASSTVTAPDAAQRFSPESSMEPSRSADDVEPEGEGDGAGESSESEWEYEYSTTETETYYLTVDLSIPDFAQLKDDAIIHNTRGGYKSWFNPMLEKPDITGVFENDDDDDDAARRRGRKDQTGATIHGKGRPPAGDGGGDTARPGSKGKTWEDREEQQIQIMDLHTERPLVAHRGMVFTGTWSNNIGTELIFTEPLDKKQEDQDDDDEEDEAEMEDGGSRTPQNDSDSGRPGSSTTSGVAARRGTKGGASTSRPLPYITALPGATLLAASSARLQCRPTTLTARSAPRRRHEAHRAARAANGFAIQVTDDRTGQRRPQARFLERLAALKRARGEADEVTVATVENPDDLVEGDSDEDFEREKKARKRGYEDGRRLRRARLQRINDGLDPNPRRRRRRRPDDRRGRRGGEEDEDGAEGSVGDVGSYVGLDGRWWFGATNPDSLGPPPPGAAAGGDGQAAEGGEGSGPSSPRKRRRLKLLEADGQEEQGAKGSQQVA</sequence>
<feature type="compositionally biased region" description="Acidic residues" evidence="1">
    <location>
        <begin position="56"/>
        <end position="76"/>
    </location>
</feature>
<keyword evidence="5" id="KW-1185">Reference proteome</keyword>
<reference evidence="3" key="2">
    <citation type="submission" date="2010-07" db="EMBL/GenBank/DDBJ databases">
        <authorList>
            <consortium name="The Broad Institute Genome Sequencing Platform"/>
            <consortium name="Broad Institute Genome Sequencing Center for Infectious Disease"/>
            <person name="Ma L.-J."/>
            <person name="Dead R."/>
            <person name="Young S."/>
            <person name="Zeng Q."/>
            <person name="Koehrsen M."/>
            <person name="Alvarado L."/>
            <person name="Berlin A."/>
            <person name="Chapman S.B."/>
            <person name="Chen Z."/>
            <person name="Freedman E."/>
            <person name="Gellesch M."/>
            <person name="Goldberg J."/>
            <person name="Griggs A."/>
            <person name="Gujja S."/>
            <person name="Heilman E.R."/>
            <person name="Heiman D."/>
            <person name="Hepburn T."/>
            <person name="Howarth C."/>
            <person name="Jen D."/>
            <person name="Larson L."/>
            <person name="Mehta T."/>
            <person name="Neiman D."/>
            <person name="Pearson M."/>
            <person name="Roberts A."/>
            <person name="Saif S."/>
            <person name="Shea T."/>
            <person name="Shenoy N."/>
            <person name="Sisk P."/>
            <person name="Stolte C."/>
            <person name="Sykes S."/>
            <person name="Walk T."/>
            <person name="White J."/>
            <person name="Yandava C."/>
            <person name="Haas B."/>
            <person name="Nusbaum C."/>
            <person name="Birren B."/>
        </authorList>
    </citation>
    <scope>NUCLEOTIDE SEQUENCE</scope>
    <source>
        <strain evidence="3">R3-111a-1</strain>
    </source>
</reference>
<dbReference type="VEuPathDB" id="FungiDB:GGTG_02140"/>
<evidence type="ECO:0000313" key="4">
    <source>
        <dbReference type="EnsemblFungi" id="EJT82166"/>
    </source>
</evidence>
<dbReference type="InterPro" id="IPR019481">
    <property type="entry name" value="TFIIIC_triple_barrel"/>
</dbReference>
<proteinExistence type="predicted"/>
<accession>J3NLJ1</accession>
<evidence type="ECO:0000313" key="5">
    <source>
        <dbReference type="Proteomes" id="UP000006039"/>
    </source>
</evidence>
<feature type="compositionally biased region" description="Acidic residues" evidence="1">
    <location>
        <begin position="229"/>
        <end position="243"/>
    </location>
</feature>
<reference evidence="4" key="5">
    <citation type="submission" date="2018-04" db="UniProtKB">
        <authorList>
            <consortium name="EnsemblFungi"/>
        </authorList>
    </citation>
    <scope>IDENTIFICATION</scope>
    <source>
        <strain evidence="4">R3-111a-1</strain>
    </source>
</reference>
<feature type="region of interest" description="Disordered" evidence="1">
    <location>
        <begin position="1"/>
        <end position="80"/>
    </location>
</feature>
<feature type="compositionally biased region" description="Gly residues" evidence="1">
    <location>
        <begin position="477"/>
        <end position="491"/>
    </location>
</feature>
<feature type="region of interest" description="Disordered" evidence="1">
    <location>
        <begin position="372"/>
        <end position="522"/>
    </location>
</feature>
<feature type="compositionally biased region" description="Acidic residues" evidence="1">
    <location>
        <begin position="372"/>
        <end position="385"/>
    </location>
</feature>
<dbReference type="eggNOG" id="ENOG502SV1F">
    <property type="taxonomic scope" value="Eukaryota"/>
</dbReference>
<dbReference type="STRING" id="644352.J3NLJ1"/>
<dbReference type="HOGENOM" id="CLU_521794_0_0_1"/>
<dbReference type="EMBL" id="GL385395">
    <property type="protein sequence ID" value="EJT82166.1"/>
    <property type="molecule type" value="Genomic_DNA"/>
</dbReference>
<feature type="compositionally biased region" description="Basic and acidic residues" evidence="1">
    <location>
        <begin position="425"/>
        <end position="435"/>
    </location>
</feature>
<reference evidence="3" key="3">
    <citation type="submission" date="2010-09" db="EMBL/GenBank/DDBJ databases">
        <title>Annotation of Gaeumannomyces graminis var. tritici R3-111a-1.</title>
        <authorList>
            <consortium name="The Broad Institute Genome Sequencing Platform"/>
            <person name="Ma L.-J."/>
            <person name="Dead R."/>
            <person name="Young S.K."/>
            <person name="Zeng Q."/>
            <person name="Gargeya S."/>
            <person name="Fitzgerald M."/>
            <person name="Haas B."/>
            <person name="Abouelleil A."/>
            <person name="Alvarado L."/>
            <person name="Arachchi H.M."/>
            <person name="Berlin A."/>
            <person name="Brown A."/>
            <person name="Chapman S.B."/>
            <person name="Chen Z."/>
            <person name="Dunbar C."/>
            <person name="Freedman E."/>
            <person name="Gearin G."/>
            <person name="Gellesch M."/>
            <person name="Goldberg J."/>
            <person name="Griggs A."/>
            <person name="Gujja S."/>
            <person name="Heiman D."/>
            <person name="Howarth C."/>
            <person name="Larson L."/>
            <person name="Lui A."/>
            <person name="MacDonald P.J.P."/>
            <person name="Mehta T."/>
            <person name="Montmayeur A."/>
            <person name="Murphy C."/>
            <person name="Neiman D."/>
            <person name="Pearson M."/>
            <person name="Priest M."/>
            <person name="Roberts A."/>
            <person name="Saif S."/>
            <person name="Shea T."/>
            <person name="Shenoy N."/>
            <person name="Sisk P."/>
            <person name="Stolte C."/>
            <person name="Sykes S."/>
            <person name="Yandava C."/>
            <person name="Wortman J."/>
            <person name="Nusbaum C."/>
            <person name="Birren B."/>
        </authorList>
    </citation>
    <scope>NUCLEOTIDE SEQUENCE</scope>
    <source>
        <strain evidence="3">R3-111a-1</strain>
    </source>
</reference>
<feature type="region of interest" description="Disordered" evidence="1">
    <location>
        <begin position="128"/>
        <end position="182"/>
    </location>
</feature>
<evidence type="ECO:0000256" key="1">
    <source>
        <dbReference type="SAM" id="MobiDB-lite"/>
    </source>
</evidence>
<dbReference type="RefSeq" id="XP_009218175.1">
    <property type="nucleotide sequence ID" value="XM_009219911.1"/>
</dbReference>
<feature type="compositionally biased region" description="Basic and acidic residues" evidence="1">
    <location>
        <begin position="386"/>
        <end position="400"/>
    </location>
</feature>
<feature type="domain" description="Transcription factor TFIIIC triple barrel" evidence="2">
    <location>
        <begin position="81"/>
        <end position="308"/>
    </location>
</feature>
<dbReference type="Gene3D" id="2.60.40.4370">
    <property type="match status" value="1"/>
</dbReference>